<keyword evidence="2" id="KW-1185">Reference proteome</keyword>
<sequence length="35" mass="3780">MRPVTKKQEKKCCSGALNLAQCCSKQSKVVAGCHD</sequence>
<organism evidence="1 2">
    <name type="scientific">Carboxydocella thermautotrophica</name>
    <dbReference type="NCBI Taxonomy" id="178899"/>
    <lineage>
        <taxon>Bacteria</taxon>
        <taxon>Bacillati</taxon>
        <taxon>Bacillota</taxon>
        <taxon>Clostridia</taxon>
        <taxon>Eubacteriales</taxon>
        <taxon>Clostridiales Family XVI. Incertae Sedis</taxon>
        <taxon>Carboxydocella</taxon>
    </lineage>
</organism>
<dbReference type="EMBL" id="CP028491">
    <property type="protein sequence ID" value="AVX20198.1"/>
    <property type="molecule type" value="Genomic_DNA"/>
</dbReference>
<gene>
    <name evidence="1" type="ORF">CFE_1003</name>
</gene>
<dbReference type="AlphaFoldDB" id="A0A2R4MZB6"/>
<dbReference type="KEGG" id="cthm:CFE_1003"/>
<dbReference type="Proteomes" id="UP000241323">
    <property type="component" value="Chromosome"/>
</dbReference>
<accession>A0A2R4MZB6</accession>
<evidence type="ECO:0000313" key="2">
    <source>
        <dbReference type="Proteomes" id="UP000241323"/>
    </source>
</evidence>
<protein>
    <submittedName>
        <fullName evidence="1">Uncharacterized protein</fullName>
    </submittedName>
</protein>
<reference evidence="1 2" key="1">
    <citation type="submission" date="2018-04" db="EMBL/GenBank/DDBJ databases">
        <title>Genomic insights into metabolic versatility of Carboxydocella thermautotrophica capable of coupling hydrogenogenic CO oxidation with the reduction of Fe(III) minerals in Kamchatka hot springs.</title>
        <authorList>
            <person name="Toshchakov S.V."/>
            <person name="Tepliuk A.V."/>
            <person name="Gavrilov S.N."/>
            <person name="Kublanov I.V."/>
            <person name="Lebedinsky A.V."/>
            <person name="Bonch-Osmolovskaya E.A."/>
            <person name="Rusakov V.S."/>
            <person name="Chistyakova N.I."/>
            <person name="Korzhenkov A."/>
            <person name="Zavarsina D.G."/>
            <person name="Sokolova T.G."/>
        </authorList>
    </citation>
    <scope>NUCLEOTIDE SEQUENCE [LARGE SCALE GENOMIC DNA]</scope>
    <source>
        <strain evidence="1 2">019</strain>
    </source>
</reference>
<name>A0A2R4MZB6_CARTR</name>
<evidence type="ECO:0000313" key="1">
    <source>
        <dbReference type="EMBL" id="AVX20198.1"/>
    </source>
</evidence>
<proteinExistence type="predicted"/>